<keyword evidence="8" id="KW-1185">Reference proteome</keyword>
<dbReference type="Proteomes" id="UP001595791">
    <property type="component" value="Unassembled WGS sequence"/>
</dbReference>
<dbReference type="EMBL" id="JBHSBU010000001">
    <property type="protein sequence ID" value="MFC4157963.1"/>
    <property type="molecule type" value="Genomic_DNA"/>
</dbReference>
<keyword evidence="5" id="KW-0720">Serine protease</keyword>
<dbReference type="CDD" id="cd07016">
    <property type="entry name" value="S14_ClpP_1"/>
    <property type="match status" value="1"/>
</dbReference>
<evidence type="ECO:0000256" key="6">
    <source>
        <dbReference type="RuleBase" id="RU003567"/>
    </source>
</evidence>
<evidence type="ECO:0000256" key="4">
    <source>
        <dbReference type="ARBA" id="ARBA00022801"/>
    </source>
</evidence>
<dbReference type="Gene3D" id="3.90.226.10">
    <property type="entry name" value="2-enoyl-CoA Hydratase, Chain A, domain 1"/>
    <property type="match status" value="1"/>
</dbReference>
<dbReference type="Pfam" id="PF00574">
    <property type="entry name" value="CLP_protease"/>
    <property type="match status" value="1"/>
</dbReference>
<dbReference type="PANTHER" id="PTHR10381:SF70">
    <property type="entry name" value="ATP-DEPENDENT CLP PROTEASE PROTEOLYTIC SUBUNIT"/>
    <property type="match status" value="1"/>
</dbReference>
<proteinExistence type="inferred from homology"/>
<dbReference type="NCBIfam" id="NF045542">
    <property type="entry name" value="Clp_rel_HeadMat"/>
    <property type="match status" value="1"/>
</dbReference>
<dbReference type="GO" id="GO:0006508">
    <property type="term" value="P:proteolysis"/>
    <property type="evidence" value="ECO:0007669"/>
    <property type="project" value="UniProtKB-KW"/>
</dbReference>
<dbReference type="SUPFAM" id="SSF52096">
    <property type="entry name" value="ClpP/crotonase"/>
    <property type="match status" value="1"/>
</dbReference>
<comment type="similarity">
    <text evidence="1 6">Belongs to the peptidase S14 family.</text>
</comment>
<keyword evidence="2" id="KW-0963">Cytoplasm</keyword>
<dbReference type="InterPro" id="IPR029045">
    <property type="entry name" value="ClpP/crotonase-like_dom_sf"/>
</dbReference>
<evidence type="ECO:0000313" key="8">
    <source>
        <dbReference type="Proteomes" id="UP001595791"/>
    </source>
</evidence>
<dbReference type="InterPro" id="IPR023562">
    <property type="entry name" value="ClpP/TepA"/>
</dbReference>
<dbReference type="PANTHER" id="PTHR10381">
    <property type="entry name" value="ATP-DEPENDENT CLP PROTEASE PROTEOLYTIC SUBUNIT"/>
    <property type="match status" value="1"/>
</dbReference>
<evidence type="ECO:0000256" key="2">
    <source>
        <dbReference type="ARBA" id="ARBA00022490"/>
    </source>
</evidence>
<dbReference type="PRINTS" id="PR00127">
    <property type="entry name" value="CLPPROTEASEP"/>
</dbReference>
<evidence type="ECO:0000256" key="3">
    <source>
        <dbReference type="ARBA" id="ARBA00022670"/>
    </source>
</evidence>
<evidence type="ECO:0000256" key="5">
    <source>
        <dbReference type="ARBA" id="ARBA00022825"/>
    </source>
</evidence>
<organism evidence="7 8">
    <name type="scientific">Chitinimonas lacunae</name>
    <dbReference type="NCBI Taxonomy" id="1963018"/>
    <lineage>
        <taxon>Bacteria</taxon>
        <taxon>Pseudomonadati</taxon>
        <taxon>Pseudomonadota</taxon>
        <taxon>Betaproteobacteria</taxon>
        <taxon>Neisseriales</taxon>
        <taxon>Chitinibacteraceae</taxon>
        <taxon>Chitinimonas</taxon>
    </lineage>
</organism>
<protein>
    <recommendedName>
        <fullName evidence="6">ATP-dependent Clp protease proteolytic subunit</fullName>
    </recommendedName>
</protein>
<keyword evidence="3 7" id="KW-0645">Protease</keyword>
<keyword evidence="4 7" id="KW-0378">Hydrolase</keyword>
<reference evidence="8" key="1">
    <citation type="journal article" date="2019" name="Int. J. Syst. Evol. Microbiol.">
        <title>The Global Catalogue of Microorganisms (GCM) 10K type strain sequencing project: providing services to taxonomists for standard genome sequencing and annotation.</title>
        <authorList>
            <consortium name="The Broad Institute Genomics Platform"/>
            <consortium name="The Broad Institute Genome Sequencing Center for Infectious Disease"/>
            <person name="Wu L."/>
            <person name="Ma J."/>
        </authorList>
    </citation>
    <scope>NUCLEOTIDE SEQUENCE [LARGE SCALE GENOMIC DNA]</scope>
    <source>
        <strain evidence="8">LMG 29894</strain>
    </source>
</reference>
<dbReference type="GO" id="GO:0008233">
    <property type="term" value="F:peptidase activity"/>
    <property type="evidence" value="ECO:0007669"/>
    <property type="project" value="UniProtKB-KW"/>
</dbReference>
<gene>
    <name evidence="7" type="ORF">ACFOW7_01200</name>
</gene>
<name>A0ABV8MIJ5_9NEIS</name>
<evidence type="ECO:0000313" key="7">
    <source>
        <dbReference type="EMBL" id="MFC4157963.1"/>
    </source>
</evidence>
<sequence>MNRLQQLLRDNAHTPRRYACQANEKEGDATLWLYDVIGADAWGGVDAARFAQDVAAIEAPVIHLRVNSPGGDVFDARAMATALRAHPARIVAHIDGLAASAASYVALAADEVEISDGAFLMIHNAWGVVLGNRHDLLEMALTLEKIDASIAADYQRKSGQDPATVQRWMDAETWFTAQEALAVGLVDRVTDSSTASTEAAAQQRWNLSAYADAPFLQPRASPVGDARERWRRLAVIERCA</sequence>
<accession>A0ABV8MIJ5</accession>
<dbReference type="RefSeq" id="WP_378160152.1">
    <property type="nucleotide sequence ID" value="NZ_JBHSBU010000001.1"/>
</dbReference>
<comment type="caution">
    <text evidence="7">The sequence shown here is derived from an EMBL/GenBank/DDBJ whole genome shotgun (WGS) entry which is preliminary data.</text>
</comment>
<dbReference type="InterPro" id="IPR001907">
    <property type="entry name" value="ClpP"/>
</dbReference>
<evidence type="ECO:0000256" key="1">
    <source>
        <dbReference type="ARBA" id="ARBA00007039"/>
    </source>
</evidence>